<dbReference type="GO" id="GO:0016887">
    <property type="term" value="F:ATP hydrolysis activity"/>
    <property type="evidence" value="ECO:0007669"/>
    <property type="project" value="InterPro"/>
</dbReference>
<keyword evidence="18" id="KW-0966">Cell projection</keyword>
<evidence type="ECO:0000256" key="8">
    <source>
        <dbReference type="ARBA" id="ARBA00022840"/>
    </source>
</evidence>
<protein>
    <submittedName>
        <fullName evidence="18">Flagellar protein export ATPase FliI</fullName>
    </submittedName>
</protein>
<evidence type="ECO:0000256" key="15">
    <source>
        <dbReference type="ARBA" id="ARBA00026013"/>
    </source>
</evidence>
<evidence type="ECO:0000256" key="5">
    <source>
        <dbReference type="ARBA" id="ARBA00022490"/>
    </source>
</evidence>
<evidence type="ECO:0000256" key="10">
    <source>
        <dbReference type="ARBA" id="ARBA00022967"/>
    </source>
</evidence>
<dbReference type="NCBIfam" id="TIGR01026">
    <property type="entry name" value="fliI_yscN"/>
    <property type="match status" value="1"/>
</dbReference>
<accession>A0A662D0S8</accession>
<evidence type="ECO:0000256" key="12">
    <source>
        <dbReference type="ARBA" id="ARBA00023136"/>
    </source>
</evidence>
<dbReference type="SMART" id="SM00382">
    <property type="entry name" value="AAA"/>
    <property type="match status" value="1"/>
</dbReference>
<dbReference type="InterPro" id="IPR022425">
    <property type="entry name" value="FliI_clade2"/>
</dbReference>
<dbReference type="FunFam" id="3.40.50.12240:FF:000002">
    <property type="entry name" value="Flagellum-specific ATP synthase FliI"/>
    <property type="match status" value="1"/>
</dbReference>
<dbReference type="EMBL" id="QMPY01000048">
    <property type="protein sequence ID" value="RLE08063.1"/>
    <property type="molecule type" value="Genomic_DNA"/>
</dbReference>
<evidence type="ECO:0000256" key="13">
    <source>
        <dbReference type="ARBA" id="ARBA00023196"/>
    </source>
</evidence>
<dbReference type="GO" id="GO:0030254">
    <property type="term" value="P:protein secretion by the type III secretion system"/>
    <property type="evidence" value="ECO:0007669"/>
    <property type="project" value="InterPro"/>
</dbReference>
<dbReference type="GO" id="GO:0005737">
    <property type="term" value="C:cytoplasm"/>
    <property type="evidence" value="ECO:0007669"/>
    <property type="project" value="UniProtKB-SubCell"/>
</dbReference>
<dbReference type="GO" id="GO:0071973">
    <property type="term" value="P:bacterial-type flagellum-dependent cell motility"/>
    <property type="evidence" value="ECO:0007669"/>
    <property type="project" value="InterPro"/>
</dbReference>
<keyword evidence="12" id="KW-0472">Membrane</keyword>
<keyword evidence="9" id="KW-0653">Protein transport</keyword>
<keyword evidence="11" id="KW-0406">Ion transport</keyword>
<dbReference type="GO" id="GO:0046933">
    <property type="term" value="F:proton-transporting ATP synthase activity, rotational mechanism"/>
    <property type="evidence" value="ECO:0007669"/>
    <property type="project" value="TreeGrafter"/>
</dbReference>
<dbReference type="Proteomes" id="UP000277457">
    <property type="component" value="Unassembled WGS sequence"/>
</dbReference>
<evidence type="ECO:0000313" key="19">
    <source>
        <dbReference type="Proteomes" id="UP000277457"/>
    </source>
</evidence>
<dbReference type="CDD" id="cd18114">
    <property type="entry name" value="ATP-synt_flagellum-secretory_path_III_C"/>
    <property type="match status" value="1"/>
</dbReference>
<dbReference type="CDD" id="cd18117">
    <property type="entry name" value="ATP-synt_flagellum-secretory_path_III_N"/>
    <property type="match status" value="1"/>
</dbReference>
<dbReference type="InterPro" id="IPR000194">
    <property type="entry name" value="ATPase_F1/V1/A1_a/bsu_nucl-bd"/>
</dbReference>
<keyword evidence="18" id="KW-0282">Flagellum</keyword>
<evidence type="ECO:0000256" key="6">
    <source>
        <dbReference type="ARBA" id="ARBA00022741"/>
    </source>
</evidence>
<dbReference type="NCBIfam" id="TIGR03497">
    <property type="entry name" value="FliI_clade2"/>
    <property type="match status" value="1"/>
</dbReference>
<comment type="similarity">
    <text evidence="3">Belongs to the ATPase alpha/beta chains family.</text>
</comment>
<name>A0A662D0S8_UNCAE</name>
<dbReference type="InterPro" id="IPR005714">
    <property type="entry name" value="ATPase_T3SS_FliI/YscN"/>
</dbReference>
<proteinExistence type="inferred from homology"/>
<keyword evidence="7" id="KW-0375">Hydrogen ion transport</keyword>
<dbReference type="GO" id="GO:0045259">
    <property type="term" value="C:proton-transporting ATP synthase complex"/>
    <property type="evidence" value="ECO:0007669"/>
    <property type="project" value="UniProtKB-KW"/>
</dbReference>
<evidence type="ECO:0000256" key="16">
    <source>
        <dbReference type="ARBA" id="ARBA00034006"/>
    </source>
</evidence>
<dbReference type="CDD" id="cd01136">
    <property type="entry name" value="ATPase_flagellum-secretory_path_III"/>
    <property type="match status" value="1"/>
</dbReference>
<dbReference type="GO" id="GO:0008564">
    <property type="term" value="F:protein-exporting ATPase activity"/>
    <property type="evidence" value="ECO:0007669"/>
    <property type="project" value="UniProtKB-EC"/>
</dbReference>
<gene>
    <name evidence="18" type="primary">fliI</name>
    <name evidence="18" type="ORF">DRZ78_01855</name>
</gene>
<evidence type="ECO:0000256" key="1">
    <source>
        <dbReference type="ARBA" id="ARBA00004370"/>
    </source>
</evidence>
<dbReference type="SUPFAM" id="SSF52540">
    <property type="entry name" value="P-loop containing nucleoside triphosphate hydrolases"/>
    <property type="match status" value="1"/>
</dbReference>
<dbReference type="Pfam" id="PF18269">
    <property type="entry name" value="T3SS_ATPase_C"/>
    <property type="match status" value="1"/>
</dbReference>
<comment type="subunit">
    <text evidence="15">F-type ATPases have 2 components, CF(1) - the catalytic core - and CF(0) - the membrane proton channel. CF(1) has five subunits: alpha(3), beta(3), gamma(1), delta(1), epsilon(1). CF(0) has four main subunits: a(1), b(1), b'(1) and c(9-12).</text>
</comment>
<comment type="catalytic activity">
    <reaction evidence="16">
        <text>ATP + H2O + cellular proteinSide 1 = ADP + phosphate + cellular proteinSide 2.</text>
        <dbReference type="EC" id="7.4.2.8"/>
    </reaction>
</comment>
<reference evidence="18 19" key="1">
    <citation type="submission" date="2018-06" db="EMBL/GenBank/DDBJ databases">
        <title>Extensive metabolic versatility and redundancy in microbially diverse, dynamic hydrothermal sediments.</title>
        <authorList>
            <person name="Dombrowski N."/>
            <person name="Teske A."/>
            <person name="Baker B.J."/>
        </authorList>
    </citation>
    <scope>NUCLEOTIDE SEQUENCE [LARGE SCALE GENOMIC DNA]</scope>
    <source>
        <strain evidence="18">B7_G13</strain>
    </source>
</reference>
<dbReference type="InterPro" id="IPR027417">
    <property type="entry name" value="P-loop_NTPase"/>
</dbReference>
<dbReference type="PROSITE" id="PS00152">
    <property type="entry name" value="ATPASE_ALPHA_BETA"/>
    <property type="match status" value="1"/>
</dbReference>
<dbReference type="Gene3D" id="3.40.50.12240">
    <property type="match status" value="1"/>
</dbReference>
<dbReference type="InterPro" id="IPR020003">
    <property type="entry name" value="ATPase_a/bsu_AS"/>
</dbReference>
<dbReference type="PANTHER" id="PTHR15184">
    <property type="entry name" value="ATP SYNTHASE"/>
    <property type="match status" value="1"/>
</dbReference>
<keyword evidence="8" id="KW-0067">ATP-binding</keyword>
<evidence type="ECO:0000256" key="9">
    <source>
        <dbReference type="ARBA" id="ARBA00022927"/>
    </source>
</evidence>
<keyword evidence="18" id="KW-0969">Cilium</keyword>
<keyword evidence="10" id="KW-1278">Translocase</keyword>
<comment type="subcellular location">
    <subcellularLocation>
        <location evidence="2">Cytoplasm</location>
    </subcellularLocation>
    <subcellularLocation>
        <location evidence="1">Membrane</location>
    </subcellularLocation>
</comment>
<evidence type="ECO:0000256" key="14">
    <source>
        <dbReference type="ARBA" id="ARBA00023310"/>
    </source>
</evidence>
<keyword evidence="14" id="KW-0066">ATP synthesis</keyword>
<dbReference type="FunFam" id="3.40.50.300:FF:002432">
    <property type="entry name" value="ATP synthase subunit alpha, mitochondrial"/>
    <property type="match status" value="1"/>
</dbReference>
<dbReference type="GO" id="GO:0044780">
    <property type="term" value="P:bacterial-type flagellum assembly"/>
    <property type="evidence" value="ECO:0007669"/>
    <property type="project" value="InterPro"/>
</dbReference>
<evidence type="ECO:0000259" key="17">
    <source>
        <dbReference type="SMART" id="SM00382"/>
    </source>
</evidence>
<dbReference type="Pfam" id="PF00006">
    <property type="entry name" value="ATP-synt_ab"/>
    <property type="match status" value="1"/>
</dbReference>
<dbReference type="InterPro" id="IPR050053">
    <property type="entry name" value="ATPase_alpha/beta_chains"/>
</dbReference>
<dbReference type="InterPro" id="IPR003593">
    <property type="entry name" value="AAA+_ATPase"/>
</dbReference>
<evidence type="ECO:0000256" key="4">
    <source>
        <dbReference type="ARBA" id="ARBA00022448"/>
    </source>
</evidence>
<dbReference type="Pfam" id="PF02874">
    <property type="entry name" value="ATP-synt_ab_N"/>
    <property type="match status" value="1"/>
</dbReference>
<keyword evidence="13" id="KW-0139">CF(1)</keyword>
<organism evidence="18 19">
    <name type="scientific">Aerophobetes bacterium</name>
    <dbReference type="NCBI Taxonomy" id="2030807"/>
    <lineage>
        <taxon>Bacteria</taxon>
        <taxon>Candidatus Aerophobota</taxon>
    </lineage>
</organism>
<dbReference type="GO" id="GO:0030257">
    <property type="term" value="C:type III protein secretion system complex"/>
    <property type="evidence" value="ECO:0007669"/>
    <property type="project" value="InterPro"/>
</dbReference>
<sequence>MNNYPSYLQAIERTDPIKVEGKVTRAVGSVIESLGPTASIGEICHLYSQDGERSIRAEVVGFKDNKILLMPIEEIQGIRTGTTTIATGHPLIIKVGEKLLGRVVNGLGEPIDGKGPLWAREERPIYTAPTSPLKRRRIKEPLSVGIRAIDGLLTCGKGQRLGIFAGSGVGKSLLLGRMAKYSQADVNVIALIGERGREVQDFLEKSLGEKGLKKSVVVAVTSDQPALLRVKGAFIATTIAEYFRDQGLDVLLMMDSLTRFAMAQREIGIAIGEPPATKAYPPSVYSILPRLLERTGSFSKGTITAFYTVLVEADDINEPISDAVRSILDGHIVLSRNLASKNHYPAIDILRSVSRLMIDVVTPEHRRAAHKLREVLSIYEEAEDLINIGAYVKGSNPQIDYALTMIDKVNNYLRQDLDEYTSYSEAVEWLIKLFEK</sequence>
<feature type="domain" description="AAA+ ATPase" evidence="17">
    <location>
        <begin position="157"/>
        <end position="338"/>
    </location>
</feature>
<dbReference type="InterPro" id="IPR004100">
    <property type="entry name" value="ATPase_F1/V1/A1_a/bsu_N"/>
</dbReference>
<dbReference type="InterPro" id="IPR040627">
    <property type="entry name" value="T3SS_ATPase_C"/>
</dbReference>
<dbReference type="GO" id="GO:0005524">
    <property type="term" value="F:ATP binding"/>
    <property type="evidence" value="ECO:0007669"/>
    <property type="project" value="UniProtKB-KW"/>
</dbReference>
<comment type="caution">
    <text evidence="18">The sequence shown here is derived from an EMBL/GenBank/DDBJ whole genome shotgun (WGS) entry which is preliminary data.</text>
</comment>
<evidence type="ECO:0000313" key="18">
    <source>
        <dbReference type="EMBL" id="RLE08063.1"/>
    </source>
</evidence>
<keyword evidence="5" id="KW-0963">Cytoplasm</keyword>
<evidence type="ECO:0000256" key="3">
    <source>
        <dbReference type="ARBA" id="ARBA00008936"/>
    </source>
</evidence>
<evidence type="ECO:0000256" key="11">
    <source>
        <dbReference type="ARBA" id="ARBA00023065"/>
    </source>
</evidence>
<evidence type="ECO:0000256" key="2">
    <source>
        <dbReference type="ARBA" id="ARBA00004496"/>
    </source>
</evidence>
<keyword evidence="6" id="KW-0547">Nucleotide-binding</keyword>
<dbReference type="AlphaFoldDB" id="A0A662D0S8"/>
<dbReference type="PANTHER" id="PTHR15184:SF9">
    <property type="entry name" value="SPI-1 TYPE 3 SECRETION SYSTEM ATPASE"/>
    <property type="match status" value="1"/>
</dbReference>
<keyword evidence="4" id="KW-0813">Transport</keyword>
<evidence type="ECO:0000256" key="7">
    <source>
        <dbReference type="ARBA" id="ARBA00022781"/>
    </source>
</evidence>